<dbReference type="InterPro" id="IPR012747">
    <property type="entry name" value="MocE_2FeS"/>
</dbReference>
<dbReference type="Pfam" id="PF00355">
    <property type="entry name" value="Rieske"/>
    <property type="match status" value="1"/>
</dbReference>
<feature type="compositionally biased region" description="Basic and acidic residues" evidence="5">
    <location>
        <begin position="13"/>
        <end position="23"/>
    </location>
</feature>
<evidence type="ECO:0000256" key="5">
    <source>
        <dbReference type="SAM" id="MobiDB-lite"/>
    </source>
</evidence>
<keyword evidence="3" id="KW-0408">Iron</keyword>
<dbReference type="SUPFAM" id="SSF50022">
    <property type="entry name" value="ISP domain"/>
    <property type="match status" value="1"/>
</dbReference>
<dbReference type="InterPro" id="IPR017941">
    <property type="entry name" value="Rieske_2Fe-2S"/>
</dbReference>
<organism evidence="7 8">
    <name type="scientific">Labrys wisconsinensis</name>
    <dbReference type="NCBI Taxonomy" id="425677"/>
    <lineage>
        <taxon>Bacteria</taxon>
        <taxon>Pseudomonadati</taxon>
        <taxon>Pseudomonadota</taxon>
        <taxon>Alphaproteobacteria</taxon>
        <taxon>Hyphomicrobiales</taxon>
        <taxon>Xanthobacteraceae</taxon>
        <taxon>Labrys</taxon>
    </lineage>
</organism>
<comment type="caution">
    <text evidence="7">The sequence shown here is derived from an EMBL/GenBank/DDBJ whole genome shotgun (WGS) entry which is preliminary data.</text>
</comment>
<evidence type="ECO:0000259" key="6">
    <source>
        <dbReference type="PROSITE" id="PS51296"/>
    </source>
</evidence>
<dbReference type="InterPro" id="IPR036922">
    <property type="entry name" value="Rieske_2Fe-2S_sf"/>
</dbReference>
<dbReference type="PANTHER" id="PTHR21496">
    <property type="entry name" value="FERREDOXIN-RELATED"/>
    <property type="match status" value="1"/>
</dbReference>
<keyword evidence="4" id="KW-0411">Iron-sulfur</keyword>
<keyword evidence="1" id="KW-0001">2Fe-2S</keyword>
<reference evidence="7 8" key="1">
    <citation type="submission" date="2023-07" db="EMBL/GenBank/DDBJ databases">
        <title>Genomic Encyclopedia of Type Strains, Phase IV (KMG-IV): sequencing the most valuable type-strain genomes for metagenomic binning, comparative biology and taxonomic classification.</title>
        <authorList>
            <person name="Goeker M."/>
        </authorList>
    </citation>
    <scope>NUCLEOTIDE SEQUENCE [LARGE SCALE GENOMIC DNA]</scope>
    <source>
        <strain evidence="7 8">DSM 19619</strain>
    </source>
</reference>
<dbReference type="GO" id="GO:0051213">
    <property type="term" value="F:dioxygenase activity"/>
    <property type="evidence" value="ECO:0007669"/>
    <property type="project" value="UniProtKB-KW"/>
</dbReference>
<keyword evidence="8" id="KW-1185">Reference proteome</keyword>
<sequence>MTTTSIRSARRRSAPEEAETSKEDYDMAEWVDACAVDAIETEGVVRFDHAGRTFAIYRNHEDRFYCTDGLCTHEAVHLADGLVMENTIECPKHLSIYDFTTGAVETPPACVNLATYRTRVDRGRVSIEI</sequence>
<dbReference type="Gene3D" id="2.102.10.10">
    <property type="entry name" value="Rieske [2Fe-2S] iron-sulphur domain"/>
    <property type="match status" value="1"/>
</dbReference>
<accession>A0ABU0JGJ2</accession>
<dbReference type="EMBL" id="JAUSVX010000016">
    <property type="protein sequence ID" value="MDQ0473403.1"/>
    <property type="molecule type" value="Genomic_DNA"/>
</dbReference>
<evidence type="ECO:0000313" key="7">
    <source>
        <dbReference type="EMBL" id="MDQ0473403.1"/>
    </source>
</evidence>
<evidence type="ECO:0000256" key="3">
    <source>
        <dbReference type="ARBA" id="ARBA00023004"/>
    </source>
</evidence>
<proteinExistence type="predicted"/>
<dbReference type="PANTHER" id="PTHR21496:SF23">
    <property type="entry name" value="3-PHENYLPROPIONATE_CINNAMIC ACID DIOXYGENASE FERREDOXIN SUBUNIT"/>
    <property type="match status" value="1"/>
</dbReference>
<evidence type="ECO:0000256" key="4">
    <source>
        <dbReference type="ARBA" id="ARBA00023014"/>
    </source>
</evidence>
<evidence type="ECO:0000313" key="8">
    <source>
        <dbReference type="Proteomes" id="UP001242480"/>
    </source>
</evidence>
<protein>
    <submittedName>
        <fullName evidence="7">3-phenylpropionate/trans-cinnamate dioxygenase ferredoxin subunit</fullName>
    </submittedName>
</protein>
<keyword evidence="7" id="KW-0560">Oxidoreductase</keyword>
<dbReference type="Proteomes" id="UP001242480">
    <property type="component" value="Unassembled WGS sequence"/>
</dbReference>
<feature type="region of interest" description="Disordered" evidence="5">
    <location>
        <begin position="1"/>
        <end position="23"/>
    </location>
</feature>
<keyword evidence="2" id="KW-0479">Metal-binding</keyword>
<name>A0ABU0JGJ2_9HYPH</name>
<dbReference type="NCBIfam" id="TIGR02377">
    <property type="entry name" value="MocE_fam_FeS"/>
    <property type="match status" value="1"/>
</dbReference>
<dbReference type="PROSITE" id="PS51296">
    <property type="entry name" value="RIESKE"/>
    <property type="match status" value="1"/>
</dbReference>
<evidence type="ECO:0000256" key="2">
    <source>
        <dbReference type="ARBA" id="ARBA00022723"/>
    </source>
</evidence>
<dbReference type="CDD" id="cd03528">
    <property type="entry name" value="Rieske_RO_ferredoxin"/>
    <property type="match status" value="1"/>
</dbReference>
<gene>
    <name evidence="7" type="ORF">QO011_006439</name>
</gene>
<feature type="domain" description="Rieske" evidence="6">
    <location>
        <begin position="31"/>
        <end position="127"/>
    </location>
</feature>
<evidence type="ECO:0000256" key="1">
    <source>
        <dbReference type="ARBA" id="ARBA00022714"/>
    </source>
</evidence>
<keyword evidence="7" id="KW-0223">Dioxygenase</keyword>